<proteinExistence type="predicted"/>
<dbReference type="KEGG" id="kvr:CIB50_0001228"/>
<dbReference type="AlphaFoldDB" id="A0A7D7Q0F7"/>
<accession>A0A7D7Q0F7</accession>
<gene>
    <name evidence="2" type="ORF">CIB50_0001228</name>
</gene>
<protein>
    <recommendedName>
        <fullName evidence="1">Acetyl-coenzyme A synthetase N-terminal domain-containing protein</fullName>
    </recommendedName>
</protein>
<evidence type="ECO:0000259" key="1">
    <source>
        <dbReference type="Pfam" id="PF16177"/>
    </source>
</evidence>
<dbReference type="Pfam" id="PF16177">
    <property type="entry name" value="ACAS_N"/>
    <property type="match status" value="1"/>
</dbReference>
<dbReference type="PANTHER" id="PTHR42921:SF1">
    <property type="entry name" value="ACETOACETYL-COA SYNTHETASE"/>
    <property type="match status" value="1"/>
</dbReference>
<keyword evidence="3" id="KW-1185">Reference proteome</keyword>
<dbReference type="GO" id="GO:0030729">
    <property type="term" value="F:acetoacetate-CoA ligase activity"/>
    <property type="evidence" value="ECO:0007669"/>
    <property type="project" value="TreeGrafter"/>
</dbReference>
<evidence type="ECO:0000313" key="3">
    <source>
        <dbReference type="Proteomes" id="UP000216825"/>
    </source>
</evidence>
<reference evidence="3" key="1">
    <citation type="submission" date="2017-08" db="EMBL/GenBank/DDBJ databases">
        <title>Draft Genome Sequence of Kocuria varians 80.</title>
        <authorList>
            <person name="Minaev M."/>
            <person name="Kurbakov K.A."/>
            <person name="Solodovnikova G.I."/>
            <person name="Kuznetsova O.A."/>
            <person name="Lisitsyn A.B."/>
        </authorList>
    </citation>
    <scope>NUCLEOTIDE SEQUENCE [LARGE SCALE GENOMIC DNA]</scope>
    <source>
        <strain evidence="3">80</strain>
    </source>
</reference>
<dbReference type="Gene3D" id="3.40.50.12780">
    <property type="entry name" value="N-terminal domain of ligase-like"/>
    <property type="match status" value="1"/>
</dbReference>
<dbReference type="EMBL" id="CP059343">
    <property type="protein sequence ID" value="QMS56519.1"/>
    <property type="molecule type" value="Genomic_DNA"/>
</dbReference>
<reference evidence="2 3" key="2">
    <citation type="submission" date="2020-07" db="EMBL/GenBank/DDBJ databases">
        <title>Genome of starter culture bacteria Kocuria salsicia reveals its technological properties and safety for usage in meat industry.</title>
        <authorList>
            <person name="Michael M."/>
            <person name="Konstantin K."/>
            <person name="Evgenii K."/>
            <person name="Galina S."/>
            <person name="Oksana K."/>
            <person name="Andrei L."/>
        </authorList>
    </citation>
    <scope>NUCLEOTIDE SEQUENCE [LARGE SCALE GENOMIC DNA]</scope>
    <source>
        <strain evidence="2 3">80</strain>
    </source>
</reference>
<dbReference type="Proteomes" id="UP000216825">
    <property type="component" value="Chromosome"/>
</dbReference>
<evidence type="ECO:0000313" key="2">
    <source>
        <dbReference type="EMBL" id="QMS56519.1"/>
    </source>
</evidence>
<dbReference type="InterPro" id="IPR042099">
    <property type="entry name" value="ANL_N_sf"/>
</dbReference>
<feature type="domain" description="Acetyl-coenzyme A synthetase N-terminal" evidence="1">
    <location>
        <begin position="19"/>
        <end position="66"/>
    </location>
</feature>
<dbReference type="PANTHER" id="PTHR42921">
    <property type="entry name" value="ACETOACETYL-COA SYNTHETASE"/>
    <property type="match status" value="1"/>
</dbReference>
<sequence length="68" mass="7868">MDRFARWVEQTRGVLLPDYAALHMWSVEHLEDFWGAVWSYFGVVASVAPERVLASNQMPGARWFRGRG</sequence>
<dbReference type="InterPro" id="IPR032387">
    <property type="entry name" value="ACAS_N"/>
</dbReference>
<organism evidence="2 3">
    <name type="scientific">Kocuria varians</name>
    <name type="common">Micrococcus varians</name>
    <dbReference type="NCBI Taxonomy" id="1272"/>
    <lineage>
        <taxon>Bacteria</taxon>
        <taxon>Bacillati</taxon>
        <taxon>Actinomycetota</taxon>
        <taxon>Actinomycetes</taxon>
        <taxon>Micrococcales</taxon>
        <taxon>Micrococcaceae</taxon>
        <taxon>Kocuria</taxon>
    </lineage>
</organism>
<name>A0A7D7Q0F7_KOCVA</name>